<feature type="transmembrane region" description="Helical" evidence="1">
    <location>
        <begin position="426"/>
        <end position="447"/>
    </location>
</feature>
<keyword evidence="1" id="KW-0812">Transmembrane</keyword>
<dbReference type="Proteomes" id="UP000178448">
    <property type="component" value="Unassembled WGS sequence"/>
</dbReference>
<feature type="transmembrane region" description="Helical" evidence="1">
    <location>
        <begin position="220"/>
        <end position="242"/>
    </location>
</feature>
<dbReference type="AlphaFoldDB" id="A0A1F5YWJ3"/>
<feature type="transmembrane region" description="Helical" evidence="1">
    <location>
        <begin position="725"/>
        <end position="743"/>
    </location>
</feature>
<feature type="transmembrane region" description="Helical" evidence="1">
    <location>
        <begin position="12"/>
        <end position="30"/>
    </location>
</feature>
<accession>A0A1F5YWJ3</accession>
<gene>
    <name evidence="2" type="ORF">A2Z33_03935</name>
</gene>
<feature type="transmembrane region" description="Helical" evidence="1">
    <location>
        <begin position="196"/>
        <end position="214"/>
    </location>
</feature>
<feature type="transmembrane region" description="Helical" evidence="1">
    <location>
        <begin position="148"/>
        <end position="166"/>
    </location>
</feature>
<reference evidence="2 3" key="1">
    <citation type="journal article" date="2016" name="Nat. Commun.">
        <title>Thousands of microbial genomes shed light on interconnected biogeochemical processes in an aquifer system.</title>
        <authorList>
            <person name="Anantharaman K."/>
            <person name="Brown C.T."/>
            <person name="Hug L.A."/>
            <person name="Sharon I."/>
            <person name="Castelle C.J."/>
            <person name="Probst A.J."/>
            <person name="Thomas B.C."/>
            <person name="Singh A."/>
            <person name="Wilkins M.J."/>
            <person name="Karaoz U."/>
            <person name="Brodie E.L."/>
            <person name="Williams K.H."/>
            <person name="Hubbard S.S."/>
            <person name="Banfield J.F."/>
        </authorList>
    </citation>
    <scope>NUCLEOTIDE SEQUENCE [LARGE SCALE GENOMIC DNA]</scope>
</reference>
<comment type="caution">
    <text evidence="2">The sequence shown here is derived from an EMBL/GenBank/DDBJ whole genome shotgun (WGS) entry which is preliminary data.</text>
</comment>
<feature type="transmembrane region" description="Helical" evidence="1">
    <location>
        <begin position="117"/>
        <end position="141"/>
    </location>
</feature>
<dbReference type="EMBL" id="MFJD01000004">
    <property type="protein sequence ID" value="OGG04272.1"/>
    <property type="molecule type" value="Genomic_DNA"/>
</dbReference>
<evidence type="ECO:0008006" key="4">
    <source>
        <dbReference type="Google" id="ProtNLM"/>
    </source>
</evidence>
<keyword evidence="1" id="KW-1133">Transmembrane helix</keyword>
<keyword evidence="1" id="KW-0472">Membrane</keyword>
<feature type="transmembrane region" description="Helical" evidence="1">
    <location>
        <begin position="483"/>
        <end position="501"/>
    </location>
</feature>
<feature type="transmembrane region" description="Helical" evidence="1">
    <location>
        <begin position="459"/>
        <end position="476"/>
    </location>
</feature>
<evidence type="ECO:0000256" key="1">
    <source>
        <dbReference type="SAM" id="Phobius"/>
    </source>
</evidence>
<evidence type="ECO:0000313" key="2">
    <source>
        <dbReference type="EMBL" id="OGG04272.1"/>
    </source>
</evidence>
<proteinExistence type="predicted"/>
<protein>
    <recommendedName>
        <fullName evidence="4">Membrane protein 6-pyruvoyl-tetrahydropterin synthase-related domain-containing protein</fullName>
    </recommendedName>
</protein>
<name>A0A1F5YWJ3_9BACT</name>
<evidence type="ECO:0000313" key="3">
    <source>
        <dbReference type="Proteomes" id="UP000178448"/>
    </source>
</evidence>
<feature type="transmembrane region" description="Helical" evidence="1">
    <location>
        <begin position="357"/>
        <end position="381"/>
    </location>
</feature>
<feature type="transmembrane region" description="Helical" evidence="1">
    <location>
        <begin position="333"/>
        <end position="350"/>
    </location>
</feature>
<sequence>MRPVMRKIQGNDTLFVILLSAGLILLRFLAYDRAFFELKQIPGHDMSGGLAYFGPTIHSLELSGEPAYWSPAAPDGFALYFQSFIMPPSPLASSPIVHIWSQIVRFLTLLGYPVAEYFQYLVLQYLLYPFLSLVFFTALVMTLFRHRLTTVMLAATYFFTSMAAWLNSWFSYSETIAVFLLLWSSVSFVKKPTTGNFYLFLLGILYQGATFNYWTVNNLWFWGVLILVAGVFYFRKIAGAFLTYFRKKSFPGTVMTLTVAGIILFWLVVYATIVREQSDKYIRTSLGEVRNSESQILEDAPDIRRFYAGLVNPFPHVSEIINPSANVVHATRYLGLLVLPGILLSFLVGWKRRELALLTVVVAMSAICAGTPLTAVLIRITPFTDRIRQISQYNTWSLQLVLLLLAGSFISRFLRGQVMNSSRQAVKWLTVVSGTVLITLLSIITSSPLLRTVPRVPEVLTFAVLAQAGTVALLFLRYRTRGIAVITLLIAAVGIDGVRYYRDIENRDRAFTEGQYLVNAGFTPLVDSQKQILSQSWKTDPEQGFAGAIIANLPLLNYIWPDNSIYLENVQLGTIRQLPGWFYNRTTAGPPVEFVTETVKSAGIADPAVTVDLFSEPLKRGAILVSEPLPADPPDIYNTEAKTDGFSYRWLKWGYNGHRLEISAPDRGYLFFKLLYDPLWQIRVDGVSRPLIRANIAASAVQINPGMHTVHLEYRPFVRSVYSPLIYLTEAVLGILGLLAFSVRTRRLKSVAE</sequence>
<feature type="transmembrane region" description="Helical" evidence="1">
    <location>
        <begin position="254"/>
        <end position="273"/>
    </location>
</feature>
<organism evidence="2 3">
    <name type="scientific">Candidatus Gottesmanbacteria bacterium RBG_16_52_11</name>
    <dbReference type="NCBI Taxonomy" id="1798374"/>
    <lineage>
        <taxon>Bacteria</taxon>
        <taxon>Candidatus Gottesmaniibacteriota</taxon>
    </lineage>
</organism>